<evidence type="ECO:0000256" key="7">
    <source>
        <dbReference type="RuleBase" id="RU361217"/>
    </source>
</evidence>
<evidence type="ECO:0000256" key="4">
    <source>
        <dbReference type="ARBA" id="ARBA00022630"/>
    </source>
</evidence>
<dbReference type="PROSITE" id="PS00977">
    <property type="entry name" value="FAD_G3PDH_1"/>
    <property type="match status" value="1"/>
</dbReference>
<organism evidence="12 15">
    <name type="scientific">Plasmodium ovale wallikeri</name>
    <dbReference type="NCBI Taxonomy" id="864142"/>
    <lineage>
        <taxon>Eukaryota</taxon>
        <taxon>Sar</taxon>
        <taxon>Alveolata</taxon>
        <taxon>Apicomplexa</taxon>
        <taxon>Aconoidasida</taxon>
        <taxon>Haemosporida</taxon>
        <taxon>Plasmodiidae</taxon>
        <taxon>Plasmodium</taxon>
        <taxon>Plasmodium (Plasmodium)</taxon>
    </lineage>
</organism>
<dbReference type="Pfam" id="PF16901">
    <property type="entry name" value="DAO_C"/>
    <property type="match status" value="1"/>
</dbReference>
<dbReference type="InterPro" id="IPR038299">
    <property type="entry name" value="DAO_C_sf"/>
</dbReference>
<keyword evidence="5" id="KW-0274">FAD</keyword>
<dbReference type="Proteomes" id="UP000078550">
    <property type="component" value="Unassembled WGS sequence"/>
</dbReference>
<evidence type="ECO:0000259" key="10">
    <source>
        <dbReference type="Pfam" id="PF01266"/>
    </source>
</evidence>
<keyword evidence="9" id="KW-0472">Membrane</keyword>
<comment type="cofactor">
    <cofactor evidence="1 7">
        <name>FAD</name>
        <dbReference type="ChEBI" id="CHEBI:57692"/>
    </cofactor>
</comment>
<name>A0A1A8YSP4_PLAOA</name>
<feature type="region of interest" description="Disordered" evidence="8">
    <location>
        <begin position="411"/>
        <end position="430"/>
    </location>
</feature>
<evidence type="ECO:0000313" key="14">
    <source>
        <dbReference type="Proteomes" id="UP000078550"/>
    </source>
</evidence>
<keyword evidence="9" id="KW-1133">Transmembrane helix</keyword>
<dbReference type="Pfam" id="PF01266">
    <property type="entry name" value="DAO"/>
    <property type="match status" value="1"/>
</dbReference>
<feature type="domain" description="FAD dependent oxidoreductase" evidence="10">
    <location>
        <begin position="59"/>
        <end position="403"/>
    </location>
</feature>
<dbReference type="EMBL" id="FLRD01000072">
    <property type="protein sequence ID" value="SBT34659.1"/>
    <property type="molecule type" value="Genomic_DNA"/>
</dbReference>
<dbReference type="InterPro" id="IPR036188">
    <property type="entry name" value="FAD/NAD-bd_sf"/>
</dbReference>
<dbReference type="AlphaFoldDB" id="A0A1A8YSP4"/>
<reference evidence="14 15" key="1">
    <citation type="submission" date="2016-05" db="EMBL/GenBank/DDBJ databases">
        <authorList>
            <person name="Naeem Raeece"/>
        </authorList>
    </citation>
    <scope>NUCLEOTIDE SEQUENCE [LARGE SCALE GENOMIC DNA]</scope>
</reference>
<dbReference type="Gene3D" id="3.50.50.60">
    <property type="entry name" value="FAD/NAD(P)-binding domain"/>
    <property type="match status" value="1"/>
</dbReference>
<dbReference type="GO" id="GO:0004368">
    <property type="term" value="F:glycerol-3-phosphate dehydrogenase (quinone) activity"/>
    <property type="evidence" value="ECO:0007669"/>
    <property type="project" value="UniProtKB-EC"/>
</dbReference>
<dbReference type="Gene3D" id="1.10.8.870">
    <property type="entry name" value="Alpha-glycerophosphate oxidase, cap domain"/>
    <property type="match status" value="1"/>
</dbReference>
<dbReference type="InterPro" id="IPR006076">
    <property type="entry name" value="FAD-dep_OxRdtase"/>
</dbReference>
<evidence type="ECO:0000256" key="8">
    <source>
        <dbReference type="SAM" id="MobiDB-lite"/>
    </source>
</evidence>
<keyword evidence="6 7" id="KW-0560">Oxidoreductase</keyword>
<dbReference type="GO" id="GO:0005739">
    <property type="term" value="C:mitochondrion"/>
    <property type="evidence" value="ECO:0007669"/>
    <property type="project" value="TreeGrafter"/>
</dbReference>
<dbReference type="EMBL" id="FLRE01000092">
    <property type="protein sequence ID" value="SBT35100.1"/>
    <property type="molecule type" value="Genomic_DNA"/>
</dbReference>
<dbReference type="PANTHER" id="PTHR11985:SF15">
    <property type="entry name" value="GLYCEROL-3-PHOSPHATE DEHYDROGENASE, MITOCHONDRIAL"/>
    <property type="match status" value="1"/>
</dbReference>
<feature type="domain" description="Alpha-glycerophosphate oxidase C-terminal" evidence="11">
    <location>
        <begin position="487"/>
        <end position="621"/>
    </location>
</feature>
<keyword evidence="4 7" id="KW-0285">Flavoprotein</keyword>
<dbReference type="EC" id="1.1.5.3" evidence="3 7"/>
<evidence type="ECO:0000313" key="12">
    <source>
        <dbReference type="EMBL" id="SBT34659.1"/>
    </source>
</evidence>
<keyword evidence="9" id="KW-0812">Transmembrane</keyword>
<comment type="catalytic activity">
    <reaction evidence="7">
        <text>a quinone + sn-glycerol 3-phosphate = dihydroxyacetone phosphate + a quinol</text>
        <dbReference type="Rhea" id="RHEA:18977"/>
        <dbReference type="ChEBI" id="CHEBI:24646"/>
        <dbReference type="ChEBI" id="CHEBI:57597"/>
        <dbReference type="ChEBI" id="CHEBI:57642"/>
        <dbReference type="ChEBI" id="CHEBI:132124"/>
        <dbReference type="EC" id="1.1.5.3"/>
    </reaction>
</comment>
<feature type="transmembrane region" description="Helical" evidence="9">
    <location>
        <begin position="6"/>
        <end position="23"/>
    </location>
</feature>
<evidence type="ECO:0000256" key="3">
    <source>
        <dbReference type="ARBA" id="ARBA00013029"/>
    </source>
</evidence>
<gene>
    <name evidence="12" type="ORF">POVWA1_023380</name>
    <name evidence="13" type="ORF">POVWA2_023170</name>
</gene>
<dbReference type="PRINTS" id="PR01001">
    <property type="entry name" value="FADG3PDH"/>
</dbReference>
<keyword evidence="15" id="KW-1185">Reference proteome</keyword>
<evidence type="ECO:0000256" key="1">
    <source>
        <dbReference type="ARBA" id="ARBA00001974"/>
    </source>
</evidence>
<reference evidence="12" key="2">
    <citation type="submission" date="2016-05" db="EMBL/GenBank/DDBJ databases">
        <authorList>
            <person name="Lavstsen T."/>
            <person name="Jespersen J.S."/>
        </authorList>
    </citation>
    <scope>NUCLEOTIDE SEQUENCE [LARGE SCALE GENOMIC DNA]</scope>
</reference>
<dbReference type="InterPro" id="IPR031656">
    <property type="entry name" value="DAO_C"/>
</dbReference>
<evidence type="ECO:0000313" key="13">
    <source>
        <dbReference type="EMBL" id="SBT35100.1"/>
    </source>
</evidence>
<evidence type="ECO:0000259" key="11">
    <source>
        <dbReference type="Pfam" id="PF16901"/>
    </source>
</evidence>
<evidence type="ECO:0000313" key="15">
    <source>
        <dbReference type="Proteomes" id="UP000078555"/>
    </source>
</evidence>
<dbReference type="InterPro" id="IPR000447">
    <property type="entry name" value="G3P_DH_FAD-dep"/>
</dbReference>
<proteinExistence type="inferred from homology"/>
<dbReference type="GO" id="GO:0006072">
    <property type="term" value="P:glycerol-3-phosphate metabolic process"/>
    <property type="evidence" value="ECO:0007669"/>
    <property type="project" value="UniProtKB-UniRule"/>
</dbReference>
<evidence type="ECO:0000256" key="6">
    <source>
        <dbReference type="ARBA" id="ARBA00023002"/>
    </source>
</evidence>
<dbReference type="PANTHER" id="PTHR11985">
    <property type="entry name" value="GLYCEROL-3-PHOSPHATE DEHYDROGENASE"/>
    <property type="match status" value="1"/>
</dbReference>
<comment type="similarity">
    <text evidence="2 7">Belongs to the FAD-dependent glycerol-3-phosphate dehydrogenase family.</text>
</comment>
<dbReference type="SUPFAM" id="SSF51905">
    <property type="entry name" value="FAD/NAD(P)-binding domain"/>
    <property type="match status" value="1"/>
</dbReference>
<accession>A0A1A8YSP4</accession>
<dbReference type="Proteomes" id="UP000078555">
    <property type="component" value="Unassembled WGS sequence"/>
</dbReference>
<protein>
    <recommendedName>
        <fullName evidence="3 7">Glycerol-3-phosphate dehydrogenase</fullName>
        <ecNumber evidence="3 7">1.1.5.3</ecNumber>
    </recommendedName>
</protein>
<dbReference type="Gene3D" id="3.30.9.10">
    <property type="entry name" value="D-Amino Acid Oxidase, subunit A, domain 2"/>
    <property type="match status" value="1"/>
</dbReference>
<feature type="compositionally biased region" description="Polar residues" evidence="8">
    <location>
        <begin position="417"/>
        <end position="430"/>
    </location>
</feature>
<evidence type="ECO:0000256" key="2">
    <source>
        <dbReference type="ARBA" id="ARBA00007330"/>
    </source>
</evidence>
<sequence>MLKKVLVGSGGLGIASVGGIYLLKVNFHKSMIDKDTVYKYSPISSRNEMITKLKTNQFDILIIGGGATGAGLALDCATRGIKCALIDREDFSSGTSSKSTKLLHGGIRYLENAVKKLDLSELYFVWEALGERAHTMKIAPYMSRPVPIVMPIYKYWQVPYFAYNIKIYDLLADLVCSFEKGVPNSIYIQKENTIERFPLLRKNKLKGSLIYYDGQHNDTRMNINLVLTSAIDNYVPGQIGATICNHMEVTNFIKDDSNFKIVGVRALDKINNKDVEIYAKVIINATGPQGDIIRKLADENRKPMIHVSVGCHFILPKWYCSKNNGIIIPKTSDDRVLFLLPWENATIVGTTDEIRNLEDHPKIQKKDTEFLTKELSKYINVDADEIKNDIKAAWCGFRPLVRDCKKSKSSEKKKKNITQGNETSDGNINEQLISTHEISRSHEIIEDENGLISILGGKWTIYRKMAEDTLDYILKKHHDKIKTKHNCRTKFLMLIGSHDTNGTLNYDDLTYGCSKLGKKLVQKYSELDFETANHLVSSYGYLSEKVCELAKELNLFTKLDPTKPYIEAEIIYASRHEFANTISDVIGRRFRLGFVDSDVSNKVLSRVAQLLKDELGWTRDQTNKNIDEAKAYIRSLSLE</sequence>
<evidence type="ECO:0000256" key="9">
    <source>
        <dbReference type="SAM" id="Phobius"/>
    </source>
</evidence>
<evidence type="ECO:0000256" key="5">
    <source>
        <dbReference type="ARBA" id="ARBA00022827"/>
    </source>
</evidence>